<evidence type="ECO:0000313" key="13">
    <source>
        <dbReference type="Proteomes" id="UP001199424"/>
    </source>
</evidence>
<keyword evidence="13" id="KW-1185">Reference proteome</keyword>
<dbReference type="SUPFAM" id="SSF52096">
    <property type="entry name" value="ClpP/crotonase"/>
    <property type="match status" value="1"/>
</dbReference>
<dbReference type="Proteomes" id="UP001199424">
    <property type="component" value="Unassembled WGS sequence"/>
</dbReference>
<sequence>MATAYEKVQLARGKGRPSGLSFIQNIFPDFIELHGDRRFADDPAVIGGIATLGGRAVTVIAIEKGADTKDKVYRNFGSPNPEGYRKALRLMKQAEKFHRPVICFVDTSGAFCGIGAEERGQGQAIAENLVEMIGLKTPVISILVGEGGSGGALALAVADRVWILENAVYSVVSPEGCASILWKDAKKAKEAAECLHLTAQDMEKLGVVERVISESGKTKAELFSRVKEMLAVQTDELCKKDTETLLKERYERFRKY</sequence>
<dbReference type="InterPro" id="IPR029045">
    <property type="entry name" value="ClpP/crotonase-like_dom_sf"/>
</dbReference>
<evidence type="ECO:0000256" key="3">
    <source>
        <dbReference type="ARBA" id="ARBA00022516"/>
    </source>
</evidence>
<keyword evidence="3" id="KW-0444">Lipid biosynthesis</keyword>
<protein>
    <recommendedName>
        <fullName evidence="2">acetyl-CoA carboxytransferase</fullName>
        <ecNumber evidence="2">2.1.3.15</ecNumber>
    </recommendedName>
</protein>
<evidence type="ECO:0000256" key="10">
    <source>
        <dbReference type="ARBA" id="ARBA00049152"/>
    </source>
</evidence>
<dbReference type="GO" id="GO:0006633">
    <property type="term" value="P:fatty acid biosynthetic process"/>
    <property type="evidence" value="ECO:0007669"/>
    <property type="project" value="UniProtKB-KW"/>
</dbReference>
<feature type="domain" description="CoA carboxyltransferase C-terminal" evidence="11">
    <location>
        <begin position="1"/>
        <end position="236"/>
    </location>
</feature>
<dbReference type="PANTHER" id="PTHR42853:SF3">
    <property type="entry name" value="ACETYL-COENZYME A CARBOXYLASE CARBOXYL TRANSFERASE SUBUNIT ALPHA, CHLOROPLASTIC"/>
    <property type="match status" value="1"/>
</dbReference>
<organism evidence="12 13">
    <name type="scientific">Hominenteromicrobium mulieris</name>
    <dbReference type="NCBI Taxonomy" id="2885357"/>
    <lineage>
        <taxon>Bacteria</taxon>
        <taxon>Bacillati</taxon>
        <taxon>Bacillota</taxon>
        <taxon>Clostridia</taxon>
        <taxon>Eubacteriales</taxon>
        <taxon>Oscillospiraceae</taxon>
        <taxon>Hominenteromicrobium</taxon>
    </lineage>
</organism>
<evidence type="ECO:0000259" key="11">
    <source>
        <dbReference type="PROSITE" id="PS50989"/>
    </source>
</evidence>
<evidence type="ECO:0000256" key="7">
    <source>
        <dbReference type="ARBA" id="ARBA00022840"/>
    </source>
</evidence>
<keyword evidence="4" id="KW-0808">Transferase</keyword>
<keyword evidence="6" id="KW-0276">Fatty acid metabolism</keyword>
<evidence type="ECO:0000313" key="12">
    <source>
        <dbReference type="EMBL" id="MCC2136778.1"/>
    </source>
</evidence>
<keyword evidence="8" id="KW-0443">Lipid metabolism</keyword>
<dbReference type="InterPro" id="IPR001095">
    <property type="entry name" value="Acetyl_CoA_COase_a_su"/>
</dbReference>
<accession>A0AAE3ALI9</accession>
<dbReference type="NCBIfam" id="TIGR00513">
    <property type="entry name" value="accA"/>
    <property type="match status" value="1"/>
</dbReference>
<dbReference type="Gene3D" id="3.90.226.10">
    <property type="entry name" value="2-enoyl-CoA Hydratase, Chain A, domain 1"/>
    <property type="match status" value="1"/>
</dbReference>
<evidence type="ECO:0000256" key="5">
    <source>
        <dbReference type="ARBA" id="ARBA00022741"/>
    </source>
</evidence>
<evidence type="ECO:0000256" key="8">
    <source>
        <dbReference type="ARBA" id="ARBA00023098"/>
    </source>
</evidence>
<evidence type="ECO:0000256" key="1">
    <source>
        <dbReference type="ARBA" id="ARBA00004956"/>
    </source>
</evidence>
<reference evidence="12" key="1">
    <citation type="submission" date="2021-10" db="EMBL/GenBank/DDBJ databases">
        <title>Anaerobic single-cell dispensing facilitates the cultivation of human gut bacteria.</title>
        <authorList>
            <person name="Afrizal A."/>
        </authorList>
    </citation>
    <scope>NUCLEOTIDE SEQUENCE</scope>
    <source>
        <strain evidence="12">CLA-AA-H250</strain>
    </source>
</reference>
<dbReference type="EMBL" id="JAJEQC010000006">
    <property type="protein sequence ID" value="MCC2136778.1"/>
    <property type="molecule type" value="Genomic_DNA"/>
</dbReference>
<evidence type="ECO:0000256" key="2">
    <source>
        <dbReference type="ARBA" id="ARBA00011883"/>
    </source>
</evidence>
<keyword evidence="5" id="KW-0547">Nucleotide-binding</keyword>
<dbReference type="GO" id="GO:0009317">
    <property type="term" value="C:acetyl-CoA carboxylase complex"/>
    <property type="evidence" value="ECO:0007669"/>
    <property type="project" value="InterPro"/>
</dbReference>
<dbReference type="GO" id="GO:0016743">
    <property type="term" value="F:carboxyl- or carbamoyltransferase activity"/>
    <property type="evidence" value="ECO:0007669"/>
    <property type="project" value="InterPro"/>
</dbReference>
<dbReference type="PANTHER" id="PTHR42853">
    <property type="entry name" value="ACETYL-COENZYME A CARBOXYLASE CARBOXYL TRANSFERASE SUBUNIT ALPHA"/>
    <property type="match status" value="1"/>
</dbReference>
<comment type="caution">
    <text evidence="12">The sequence shown here is derived from an EMBL/GenBank/DDBJ whole genome shotgun (WGS) entry which is preliminary data.</text>
</comment>
<dbReference type="Pfam" id="PF03255">
    <property type="entry name" value="ACCA"/>
    <property type="match status" value="1"/>
</dbReference>
<dbReference type="NCBIfam" id="NF004344">
    <property type="entry name" value="PRK05724.1"/>
    <property type="match status" value="1"/>
</dbReference>
<dbReference type="AlphaFoldDB" id="A0AAE3ALI9"/>
<keyword evidence="12" id="KW-0436">Ligase</keyword>
<dbReference type="EC" id="2.1.3.15" evidence="2"/>
<dbReference type="GO" id="GO:0003989">
    <property type="term" value="F:acetyl-CoA carboxylase activity"/>
    <property type="evidence" value="ECO:0007669"/>
    <property type="project" value="InterPro"/>
</dbReference>
<gene>
    <name evidence="12" type="ORF">LKD31_07085</name>
</gene>
<dbReference type="InterPro" id="IPR011763">
    <property type="entry name" value="COA_CT_C"/>
</dbReference>
<comment type="pathway">
    <text evidence="1">Lipid metabolism; malonyl-CoA biosynthesis; malonyl-CoA from acetyl-CoA: step 1/1.</text>
</comment>
<dbReference type="GO" id="GO:0005524">
    <property type="term" value="F:ATP binding"/>
    <property type="evidence" value="ECO:0007669"/>
    <property type="project" value="UniProtKB-KW"/>
</dbReference>
<keyword evidence="7" id="KW-0067">ATP-binding</keyword>
<comment type="catalytic activity">
    <reaction evidence="10">
        <text>N(6)-carboxybiotinyl-L-lysyl-[protein] + acetyl-CoA = N(6)-biotinyl-L-lysyl-[protein] + malonyl-CoA</text>
        <dbReference type="Rhea" id="RHEA:54728"/>
        <dbReference type="Rhea" id="RHEA-COMP:10505"/>
        <dbReference type="Rhea" id="RHEA-COMP:10506"/>
        <dbReference type="ChEBI" id="CHEBI:57288"/>
        <dbReference type="ChEBI" id="CHEBI:57384"/>
        <dbReference type="ChEBI" id="CHEBI:83144"/>
        <dbReference type="ChEBI" id="CHEBI:83145"/>
        <dbReference type="EC" id="2.1.3.15"/>
    </reaction>
</comment>
<evidence type="ECO:0000256" key="9">
    <source>
        <dbReference type="ARBA" id="ARBA00023160"/>
    </source>
</evidence>
<keyword evidence="9" id="KW-0275">Fatty acid biosynthesis</keyword>
<evidence type="ECO:0000256" key="6">
    <source>
        <dbReference type="ARBA" id="ARBA00022832"/>
    </source>
</evidence>
<name>A0AAE3ALI9_9FIRM</name>
<proteinExistence type="predicted"/>
<dbReference type="PRINTS" id="PR01069">
    <property type="entry name" value="ACCCTRFRASEA"/>
</dbReference>
<evidence type="ECO:0000256" key="4">
    <source>
        <dbReference type="ARBA" id="ARBA00022679"/>
    </source>
</evidence>
<dbReference type="RefSeq" id="WP_176821007.1">
    <property type="nucleotide sequence ID" value="NZ_JAJEQC010000006.1"/>
</dbReference>
<dbReference type="PROSITE" id="PS50989">
    <property type="entry name" value="COA_CT_CTER"/>
    <property type="match status" value="1"/>
</dbReference>
<dbReference type="NCBIfam" id="NF041504">
    <property type="entry name" value="AccA_sub"/>
    <property type="match status" value="1"/>
</dbReference>